<dbReference type="GO" id="GO:0035312">
    <property type="term" value="F:5'-3' DNA exonuclease activity"/>
    <property type="evidence" value="ECO:0007669"/>
    <property type="project" value="TreeGrafter"/>
</dbReference>
<dbReference type="PANTHER" id="PTHR42924">
    <property type="entry name" value="EXONUCLEASE"/>
    <property type="match status" value="1"/>
</dbReference>
<sequence length="183" mass="19997">MAQLATTARQVGLHRIALTDHNTAEGALELKALEPELAIVGEEVKTSEGEIIGLFLTHTLARGGTPEEVCDEIHTMGGLTYACHPLDRRRASFTSERLFQLRDRLDIIETYNPWAHPDANRAAAELCRELGLVAATGSDSHGLRELGQSWMEIEPYAEPASFLASLRHGRHVVSPTSGTGGRY</sequence>
<evidence type="ECO:0000313" key="2">
    <source>
        <dbReference type="Proteomes" id="UP000620075"/>
    </source>
</evidence>
<comment type="caution">
    <text evidence="1">The sequence shown here is derived from an EMBL/GenBank/DDBJ whole genome shotgun (WGS) entry which is preliminary data.</text>
</comment>
<evidence type="ECO:0000313" key="1">
    <source>
        <dbReference type="EMBL" id="MBJ7602681.1"/>
    </source>
</evidence>
<dbReference type="PANTHER" id="PTHR42924:SF3">
    <property type="entry name" value="POLYMERASE_HISTIDINOL PHOSPHATASE N-TERMINAL DOMAIN-CONTAINING PROTEIN"/>
    <property type="match status" value="1"/>
</dbReference>
<dbReference type="InterPro" id="IPR052018">
    <property type="entry name" value="PHP_domain"/>
</dbReference>
<dbReference type="GO" id="GO:0004534">
    <property type="term" value="F:5'-3' RNA exonuclease activity"/>
    <property type="evidence" value="ECO:0007669"/>
    <property type="project" value="TreeGrafter"/>
</dbReference>
<proteinExistence type="predicted"/>
<dbReference type="Gene3D" id="3.20.20.140">
    <property type="entry name" value="Metal-dependent hydrolases"/>
    <property type="match status" value="1"/>
</dbReference>
<dbReference type="SUPFAM" id="SSF89550">
    <property type="entry name" value="PHP domain-like"/>
    <property type="match status" value="1"/>
</dbReference>
<dbReference type="CDD" id="cd07432">
    <property type="entry name" value="PHP_HisPPase"/>
    <property type="match status" value="1"/>
</dbReference>
<dbReference type="Proteomes" id="UP000620075">
    <property type="component" value="Unassembled WGS sequence"/>
</dbReference>
<accession>A0A934K6N2</accession>
<organism evidence="1 2">
    <name type="scientific">Candidatus Dormiibacter inghamiae</name>
    <dbReference type="NCBI Taxonomy" id="3127013"/>
    <lineage>
        <taxon>Bacteria</taxon>
        <taxon>Bacillati</taxon>
        <taxon>Candidatus Dormiibacterota</taxon>
        <taxon>Candidatus Dormibacteria</taxon>
        <taxon>Candidatus Dormibacterales</taxon>
        <taxon>Candidatus Dormibacteraceae</taxon>
        <taxon>Candidatus Dormiibacter</taxon>
    </lineage>
</organism>
<dbReference type="Pfam" id="PF13263">
    <property type="entry name" value="PHP_C"/>
    <property type="match status" value="1"/>
</dbReference>
<gene>
    <name evidence="1" type="ORF">JF888_05740</name>
</gene>
<name>A0A934K6N2_9BACT</name>
<dbReference type="AlphaFoldDB" id="A0A934K6N2"/>
<reference evidence="1 2" key="1">
    <citation type="submission" date="2020-10" db="EMBL/GenBank/DDBJ databases">
        <title>Ca. Dormibacterota MAGs.</title>
        <authorList>
            <person name="Montgomery K."/>
        </authorList>
    </citation>
    <scope>NUCLEOTIDE SEQUENCE [LARGE SCALE GENOMIC DNA]</scope>
    <source>
        <strain evidence="1">SC8811_S16_3</strain>
    </source>
</reference>
<dbReference type="EMBL" id="JAEKNQ010000021">
    <property type="protein sequence ID" value="MBJ7602681.1"/>
    <property type="molecule type" value="Genomic_DNA"/>
</dbReference>
<protein>
    <submittedName>
        <fullName evidence="1">PHP domain-containing protein</fullName>
    </submittedName>
</protein>
<dbReference type="InterPro" id="IPR016195">
    <property type="entry name" value="Pol/histidinol_Pase-like"/>
</dbReference>